<dbReference type="SUPFAM" id="SSF46689">
    <property type="entry name" value="Homeodomain-like"/>
    <property type="match status" value="1"/>
</dbReference>
<evidence type="ECO:0000313" key="5">
    <source>
        <dbReference type="EMBL" id="QDT55897.1"/>
    </source>
</evidence>
<dbReference type="KEGG" id="ccos:Pan44_39450"/>
<dbReference type="AlphaFoldDB" id="A0A517SIG5"/>
<protein>
    <submittedName>
        <fullName evidence="5">Xylose operon regulatory protein</fullName>
    </submittedName>
</protein>
<keyword evidence="2" id="KW-0238">DNA-binding</keyword>
<dbReference type="GO" id="GO:0003700">
    <property type="term" value="F:DNA-binding transcription factor activity"/>
    <property type="evidence" value="ECO:0007669"/>
    <property type="project" value="InterPro"/>
</dbReference>
<dbReference type="OrthoDB" id="9795616at2"/>
<dbReference type="PANTHER" id="PTHR30146">
    <property type="entry name" value="LACI-RELATED TRANSCRIPTIONAL REPRESSOR"/>
    <property type="match status" value="1"/>
</dbReference>
<dbReference type="Proteomes" id="UP000315700">
    <property type="component" value="Chromosome"/>
</dbReference>
<dbReference type="SMART" id="SM00342">
    <property type="entry name" value="HTH_ARAC"/>
    <property type="match status" value="1"/>
</dbReference>
<dbReference type="Pfam" id="PF13377">
    <property type="entry name" value="Peripla_BP_3"/>
    <property type="match status" value="1"/>
</dbReference>
<dbReference type="PANTHER" id="PTHR30146:SF24">
    <property type="entry name" value="XYLOSE OPERON REGULATORY PROTEIN"/>
    <property type="match status" value="1"/>
</dbReference>
<evidence type="ECO:0000256" key="3">
    <source>
        <dbReference type="ARBA" id="ARBA00023163"/>
    </source>
</evidence>
<dbReference type="Gene3D" id="3.40.50.2300">
    <property type="match status" value="2"/>
</dbReference>
<dbReference type="GO" id="GO:0000976">
    <property type="term" value="F:transcription cis-regulatory region binding"/>
    <property type="evidence" value="ECO:0007669"/>
    <property type="project" value="TreeGrafter"/>
</dbReference>
<name>A0A517SIG5_9PLAN</name>
<dbReference type="InterPro" id="IPR028082">
    <property type="entry name" value="Peripla_BP_I"/>
</dbReference>
<dbReference type="InterPro" id="IPR018060">
    <property type="entry name" value="HTH_AraC"/>
</dbReference>
<gene>
    <name evidence="5" type="primary">xylR_3</name>
    <name evidence="5" type="ORF">Pan44_39450</name>
</gene>
<proteinExistence type="predicted"/>
<dbReference type="SUPFAM" id="SSF53822">
    <property type="entry name" value="Periplasmic binding protein-like I"/>
    <property type="match status" value="1"/>
</dbReference>
<dbReference type="CDD" id="cd01543">
    <property type="entry name" value="PBP1_XylR"/>
    <property type="match status" value="1"/>
</dbReference>
<keyword evidence="3" id="KW-0804">Transcription</keyword>
<dbReference type="InterPro" id="IPR046335">
    <property type="entry name" value="LacI/GalR-like_sensor"/>
</dbReference>
<evidence type="ECO:0000256" key="2">
    <source>
        <dbReference type="ARBA" id="ARBA00023125"/>
    </source>
</evidence>
<accession>A0A517SIG5</accession>
<feature type="domain" description="HTH araC/xylS-type" evidence="4">
    <location>
        <begin position="285"/>
        <end position="383"/>
    </location>
</feature>
<dbReference type="Pfam" id="PF12833">
    <property type="entry name" value="HTH_18"/>
    <property type="match status" value="1"/>
</dbReference>
<keyword evidence="6" id="KW-1185">Reference proteome</keyword>
<reference evidence="5 6" key="1">
    <citation type="submission" date="2019-02" db="EMBL/GenBank/DDBJ databases">
        <title>Deep-cultivation of Planctomycetes and their phenomic and genomic characterization uncovers novel biology.</title>
        <authorList>
            <person name="Wiegand S."/>
            <person name="Jogler M."/>
            <person name="Boedeker C."/>
            <person name="Pinto D."/>
            <person name="Vollmers J."/>
            <person name="Rivas-Marin E."/>
            <person name="Kohn T."/>
            <person name="Peeters S.H."/>
            <person name="Heuer A."/>
            <person name="Rast P."/>
            <person name="Oberbeckmann S."/>
            <person name="Bunk B."/>
            <person name="Jeske O."/>
            <person name="Meyerdierks A."/>
            <person name="Storesund J.E."/>
            <person name="Kallscheuer N."/>
            <person name="Luecker S."/>
            <person name="Lage O.M."/>
            <person name="Pohl T."/>
            <person name="Merkel B.J."/>
            <person name="Hornburger P."/>
            <person name="Mueller R.-W."/>
            <person name="Bruemmer F."/>
            <person name="Labrenz M."/>
            <person name="Spormann A.M."/>
            <person name="Op den Camp H."/>
            <person name="Overmann J."/>
            <person name="Amann R."/>
            <person name="Jetten M.S.M."/>
            <person name="Mascher T."/>
            <person name="Medema M.H."/>
            <person name="Devos D.P."/>
            <person name="Kaster A.-K."/>
            <person name="Ovreas L."/>
            <person name="Rohde M."/>
            <person name="Galperin M.Y."/>
            <person name="Jogler C."/>
        </authorList>
    </citation>
    <scope>NUCLEOTIDE SEQUENCE [LARGE SCALE GENOMIC DNA]</scope>
    <source>
        <strain evidence="5 6">Pan44</strain>
    </source>
</reference>
<evidence type="ECO:0000259" key="4">
    <source>
        <dbReference type="PROSITE" id="PS01124"/>
    </source>
</evidence>
<organism evidence="5 6">
    <name type="scientific">Caulifigura coniformis</name>
    <dbReference type="NCBI Taxonomy" id="2527983"/>
    <lineage>
        <taxon>Bacteria</taxon>
        <taxon>Pseudomonadati</taxon>
        <taxon>Planctomycetota</taxon>
        <taxon>Planctomycetia</taxon>
        <taxon>Planctomycetales</taxon>
        <taxon>Planctomycetaceae</taxon>
        <taxon>Caulifigura</taxon>
    </lineage>
</organism>
<keyword evidence="1" id="KW-0805">Transcription regulation</keyword>
<dbReference type="Gene3D" id="1.10.10.60">
    <property type="entry name" value="Homeodomain-like"/>
    <property type="match status" value="1"/>
</dbReference>
<dbReference type="InParanoid" id="A0A517SIG5"/>
<evidence type="ECO:0000256" key="1">
    <source>
        <dbReference type="ARBA" id="ARBA00023015"/>
    </source>
</evidence>
<evidence type="ECO:0000313" key="6">
    <source>
        <dbReference type="Proteomes" id="UP000315700"/>
    </source>
</evidence>
<dbReference type="PROSITE" id="PS01124">
    <property type="entry name" value="HTH_ARAC_FAMILY_2"/>
    <property type="match status" value="1"/>
</dbReference>
<dbReference type="InterPro" id="IPR009057">
    <property type="entry name" value="Homeodomain-like_sf"/>
</dbReference>
<dbReference type="EMBL" id="CP036271">
    <property type="protein sequence ID" value="QDT55897.1"/>
    <property type="molecule type" value="Genomic_DNA"/>
</dbReference>
<sequence>MKKTTRVIALAVHTVNSFYRGVIRGISRRVHDHADWRVLFVRAQASVSTRRILSNVDAVITHIDQQEWCEFLIRTGIPTVNIDAVLPGLPMPRLNLDDRFIGQMAAEHFSSRGIRRFGFFGQNDLLFSQEREKAFRAAVQSIGGDLQVFDARGRQDLGPRTSLSDTFLRLCDWLRSLEYPIGLLAPWDFWALEVIEACRQLKLRVPEDVSILGVDNDELYCSVSDPSLSSVIVPAEAVGVEAVNQVERLIRERRTTLEHDILLPPIGIATRRSTDFLAIEDADVLAALNFIRDNLHRPIQVPDVLRAVSISRRSLERKVWDAVGITLGAVLRRSRLDRAKQLLVESDLPITAVSRRTGYTDLRHIELAFRQSLGVTPSAFRRNANGISPQT</sequence>